<keyword evidence="4" id="KW-1185">Reference proteome</keyword>
<evidence type="ECO:0008006" key="5">
    <source>
        <dbReference type="Google" id="ProtNLM"/>
    </source>
</evidence>
<organism evidence="3 4">
    <name type="scientific">Luedemannella helvata</name>
    <dbReference type="NCBI Taxonomy" id="349315"/>
    <lineage>
        <taxon>Bacteria</taxon>
        <taxon>Bacillati</taxon>
        <taxon>Actinomycetota</taxon>
        <taxon>Actinomycetes</taxon>
        <taxon>Micromonosporales</taxon>
        <taxon>Micromonosporaceae</taxon>
        <taxon>Luedemannella</taxon>
    </lineage>
</organism>
<dbReference type="Proteomes" id="UP001500655">
    <property type="component" value="Unassembled WGS sequence"/>
</dbReference>
<keyword evidence="2" id="KW-0472">Membrane</keyword>
<reference evidence="3 4" key="1">
    <citation type="journal article" date="2019" name="Int. J. Syst. Evol. Microbiol.">
        <title>The Global Catalogue of Microorganisms (GCM) 10K type strain sequencing project: providing services to taxonomists for standard genome sequencing and annotation.</title>
        <authorList>
            <consortium name="The Broad Institute Genomics Platform"/>
            <consortium name="The Broad Institute Genome Sequencing Center for Infectious Disease"/>
            <person name="Wu L."/>
            <person name="Ma J."/>
        </authorList>
    </citation>
    <scope>NUCLEOTIDE SEQUENCE [LARGE SCALE GENOMIC DNA]</scope>
    <source>
        <strain evidence="3 4">JCM 13249</strain>
    </source>
</reference>
<proteinExistence type="predicted"/>
<sequence>MAWPGGGPGYDPAAWGYGQPPPAAPRSNLLGDVLVGVLTAVVVAALGAPLGWLWAALAPRIPIVRVDGGFTYADAEPEQVVAADGWFMLLGAGAGILFAVVAWMLLKRWRGPFIVIGLVLGSLGGAWLAWWAGRQVGLAEFERLRETATVGTQLLAPLGLRATDFAAAHPWTPKLTGVLAVQALAAAFVYTCCAGWSRFASLRGPDPEPTYPSYPAYQMPPATDDQFGPGRTGSSDTGTGTART</sequence>
<evidence type="ECO:0000313" key="4">
    <source>
        <dbReference type="Proteomes" id="UP001500655"/>
    </source>
</evidence>
<protein>
    <recommendedName>
        <fullName evidence="5">DUF2567 domain-containing protein</fullName>
    </recommendedName>
</protein>
<evidence type="ECO:0000256" key="1">
    <source>
        <dbReference type="SAM" id="MobiDB-lite"/>
    </source>
</evidence>
<keyword evidence="2" id="KW-1133">Transmembrane helix</keyword>
<feature type="transmembrane region" description="Helical" evidence="2">
    <location>
        <begin position="175"/>
        <end position="196"/>
    </location>
</feature>
<feature type="transmembrane region" description="Helical" evidence="2">
    <location>
        <begin position="33"/>
        <end position="55"/>
    </location>
</feature>
<feature type="region of interest" description="Disordered" evidence="1">
    <location>
        <begin position="210"/>
        <end position="244"/>
    </location>
</feature>
<evidence type="ECO:0000313" key="3">
    <source>
        <dbReference type="EMBL" id="GAA1743560.1"/>
    </source>
</evidence>
<comment type="caution">
    <text evidence="3">The sequence shown here is derived from an EMBL/GenBank/DDBJ whole genome shotgun (WGS) entry which is preliminary data.</text>
</comment>
<feature type="transmembrane region" description="Helical" evidence="2">
    <location>
        <begin position="113"/>
        <end position="133"/>
    </location>
</feature>
<accession>A0ABN2JYC0</accession>
<gene>
    <name evidence="3" type="ORF">GCM10009681_12970</name>
</gene>
<feature type="transmembrane region" description="Helical" evidence="2">
    <location>
        <begin position="86"/>
        <end position="106"/>
    </location>
</feature>
<dbReference type="EMBL" id="BAAALS010000005">
    <property type="protein sequence ID" value="GAA1743560.1"/>
    <property type="molecule type" value="Genomic_DNA"/>
</dbReference>
<keyword evidence="2" id="KW-0812">Transmembrane</keyword>
<name>A0ABN2JYC0_9ACTN</name>
<evidence type="ECO:0000256" key="2">
    <source>
        <dbReference type="SAM" id="Phobius"/>
    </source>
</evidence>
<feature type="compositionally biased region" description="Low complexity" evidence="1">
    <location>
        <begin position="228"/>
        <end position="244"/>
    </location>
</feature>